<feature type="region of interest" description="Disordered" evidence="2">
    <location>
        <begin position="35"/>
        <end position="76"/>
    </location>
</feature>
<organism evidence="5 6">
    <name type="scientific">Paraburkholderia edwinii</name>
    <dbReference type="NCBI Taxonomy" id="2861782"/>
    <lineage>
        <taxon>Bacteria</taxon>
        <taxon>Pseudomonadati</taxon>
        <taxon>Pseudomonadota</taxon>
        <taxon>Betaproteobacteria</taxon>
        <taxon>Burkholderiales</taxon>
        <taxon>Burkholderiaceae</taxon>
        <taxon>Paraburkholderia</taxon>
    </lineage>
</organism>
<evidence type="ECO:0000256" key="2">
    <source>
        <dbReference type="SAM" id="MobiDB-lite"/>
    </source>
</evidence>
<evidence type="ECO:0000313" key="6">
    <source>
        <dbReference type="Proteomes" id="UP000826462"/>
    </source>
</evidence>
<evidence type="ECO:0000256" key="3">
    <source>
        <dbReference type="SAM" id="SignalP"/>
    </source>
</evidence>
<dbReference type="InterPro" id="IPR016047">
    <property type="entry name" value="M23ase_b-sheet_dom"/>
</dbReference>
<feature type="compositionally biased region" description="Polar residues" evidence="2">
    <location>
        <begin position="35"/>
        <end position="53"/>
    </location>
</feature>
<feature type="signal peptide" evidence="3">
    <location>
        <begin position="1"/>
        <end position="22"/>
    </location>
</feature>
<dbReference type="Pfam" id="PF01551">
    <property type="entry name" value="Peptidase_M23"/>
    <property type="match status" value="1"/>
</dbReference>
<feature type="domain" description="M23ase beta-sheet core" evidence="4">
    <location>
        <begin position="309"/>
        <end position="406"/>
    </location>
</feature>
<dbReference type="Gene3D" id="3.10.450.350">
    <property type="match status" value="1"/>
</dbReference>
<dbReference type="InterPro" id="IPR050570">
    <property type="entry name" value="Cell_wall_metabolism_enzyme"/>
</dbReference>
<keyword evidence="1 3" id="KW-0732">Signal</keyword>
<proteinExistence type="predicted"/>
<dbReference type="PANTHER" id="PTHR21666:SF289">
    <property type="entry name" value="L-ALA--D-GLU ENDOPEPTIDASE"/>
    <property type="match status" value="1"/>
</dbReference>
<name>A0ABX8UW36_9BURK</name>
<keyword evidence="6" id="KW-1185">Reference proteome</keyword>
<reference evidence="5 6" key="1">
    <citation type="submission" date="2021-07" db="EMBL/GenBank/DDBJ databases">
        <title>Paraburkholderia edwinii protects Aspergillus sp. from phenazines by acting as a toxin sponge.</title>
        <authorList>
            <person name="Dahlstrom K.M."/>
            <person name="Newman D.K."/>
        </authorList>
    </citation>
    <scope>NUCLEOTIDE SEQUENCE [LARGE SCALE GENOMIC DNA]</scope>
    <source>
        <strain evidence="5 6">Pe01</strain>
    </source>
</reference>
<evidence type="ECO:0000259" key="4">
    <source>
        <dbReference type="Pfam" id="PF01551"/>
    </source>
</evidence>
<dbReference type="PANTHER" id="PTHR21666">
    <property type="entry name" value="PEPTIDASE-RELATED"/>
    <property type="match status" value="1"/>
</dbReference>
<accession>A0ABX8UW36</accession>
<dbReference type="InterPro" id="IPR011055">
    <property type="entry name" value="Dup_hybrid_motif"/>
</dbReference>
<gene>
    <name evidence="5" type="ORF">KZJ38_29650</name>
</gene>
<dbReference type="EMBL" id="CP080096">
    <property type="protein sequence ID" value="QYD71214.1"/>
    <property type="molecule type" value="Genomic_DNA"/>
</dbReference>
<dbReference type="PROSITE" id="PS51257">
    <property type="entry name" value="PROKAR_LIPOPROTEIN"/>
    <property type="match status" value="1"/>
</dbReference>
<sequence length="456" mass="48203">MFTVAARAACLIGIATSCGLPAASGAPTLVAAHMTSRTPSNSAANIPPRSQQADQEDQAAGTMNEDPRREAKAVTDSAALRDSIDLLWASGGDTRASSDTTLRYGAPILASMCGAAPALCVPDEYLDAVRTWPRGLGANAWADSGADTDAGNDATRFPLAAGASPWTPPEASYEPRVVARTGQIDHDLHSALAQADLPADIVAQLEHLFAGRLDAMRVAVPGDGFRVIYERADLSDAVTRHPRLTAAEVRLGDRTYTALWFIAPGSTHGEYYAFDGSLLPGEPFAMPVNYDRISSPFGVRMHPVFGEERFHTGVDLTARSGAPVLAAAAGTVEFVGVLSGYGRHVVINHGDGYTTCYAHLSSFARGLRAGMQITQGERIGAVGRTGVATGPHLHYEVRINDEPVDPMKLTERDFTPPLTPAQRFALTQAAGTAHEQLAAMSDNGTRVASTRPVSLF</sequence>
<protein>
    <submittedName>
        <fullName evidence="5">M23 family metallopeptidase</fullName>
    </submittedName>
</protein>
<feature type="chain" id="PRO_5046248561" evidence="3">
    <location>
        <begin position="23"/>
        <end position="456"/>
    </location>
</feature>
<evidence type="ECO:0000313" key="5">
    <source>
        <dbReference type="EMBL" id="QYD71214.1"/>
    </source>
</evidence>
<dbReference type="Gene3D" id="2.70.70.10">
    <property type="entry name" value="Glucose Permease (Domain IIA)"/>
    <property type="match status" value="1"/>
</dbReference>
<dbReference type="CDD" id="cd12797">
    <property type="entry name" value="M23_peptidase"/>
    <property type="match status" value="1"/>
</dbReference>
<dbReference type="SUPFAM" id="SSF51261">
    <property type="entry name" value="Duplicated hybrid motif"/>
    <property type="match status" value="1"/>
</dbReference>
<dbReference type="RefSeq" id="WP_219800647.1">
    <property type="nucleotide sequence ID" value="NZ_CP080096.1"/>
</dbReference>
<evidence type="ECO:0000256" key="1">
    <source>
        <dbReference type="ARBA" id="ARBA00022729"/>
    </source>
</evidence>
<dbReference type="Proteomes" id="UP000826462">
    <property type="component" value="Chromosome 2"/>
</dbReference>
<feature type="region of interest" description="Disordered" evidence="2">
    <location>
        <begin position="143"/>
        <end position="171"/>
    </location>
</feature>